<comment type="caution">
    <text evidence="2">The sequence shown here is derived from an EMBL/GenBank/DDBJ whole genome shotgun (WGS) entry which is preliminary data.</text>
</comment>
<evidence type="ECO:0000259" key="1">
    <source>
        <dbReference type="Pfam" id="PF06441"/>
    </source>
</evidence>
<evidence type="ECO:0000313" key="2">
    <source>
        <dbReference type="EMBL" id="GAA3366617.1"/>
    </source>
</evidence>
<dbReference type="Gene3D" id="3.40.50.1820">
    <property type="entry name" value="alpha/beta hydrolase"/>
    <property type="match status" value="1"/>
</dbReference>
<gene>
    <name evidence="2" type="ORF">GCM10020366_70880</name>
</gene>
<dbReference type="InterPro" id="IPR029058">
    <property type="entry name" value="AB_hydrolase_fold"/>
</dbReference>
<name>A0ABP6S2T4_9PSEU</name>
<evidence type="ECO:0000313" key="3">
    <source>
        <dbReference type="Proteomes" id="UP001500483"/>
    </source>
</evidence>
<protein>
    <recommendedName>
        <fullName evidence="1">Epoxide hydrolase N-terminal domain-containing protein</fullName>
    </recommendedName>
</protein>
<feature type="domain" description="Epoxide hydrolase N-terminal" evidence="1">
    <location>
        <begin position="88"/>
        <end position="138"/>
    </location>
</feature>
<dbReference type="InterPro" id="IPR010497">
    <property type="entry name" value="Epoxide_hydro_N"/>
</dbReference>
<proteinExistence type="predicted"/>
<organism evidence="2 3">
    <name type="scientific">Saccharopolyspora gregorii</name>
    <dbReference type="NCBI Taxonomy" id="33914"/>
    <lineage>
        <taxon>Bacteria</taxon>
        <taxon>Bacillati</taxon>
        <taxon>Actinomycetota</taxon>
        <taxon>Actinomycetes</taxon>
        <taxon>Pseudonocardiales</taxon>
        <taxon>Pseudonocardiaceae</taxon>
        <taxon>Saccharopolyspora</taxon>
    </lineage>
</organism>
<dbReference type="Pfam" id="PF06441">
    <property type="entry name" value="EHN"/>
    <property type="match status" value="1"/>
</dbReference>
<sequence length="175" mass="19344">MLHGLQLVRARDRLDRVGEVDGRPDRRIVLPIEHLACLLATTNVTRVIAFTCHAASGEGAAVAAEPFRASITPKPRSTICATGCAGRGWPEPEPVHDWSQGVPLARAQELCRSWAEDYDFGFAERLNAFPQYRDLVTGWASTSCTSARRSRTRSRWCSRTVGRARCSSSWTSSAR</sequence>
<accession>A0ABP6S2T4</accession>
<dbReference type="Proteomes" id="UP001500483">
    <property type="component" value="Unassembled WGS sequence"/>
</dbReference>
<reference evidence="3" key="1">
    <citation type="journal article" date="2019" name="Int. J. Syst. Evol. Microbiol.">
        <title>The Global Catalogue of Microorganisms (GCM) 10K type strain sequencing project: providing services to taxonomists for standard genome sequencing and annotation.</title>
        <authorList>
            <consortium name="The Broad Institute Genomics Platform"/>
            <consortium name="The Broad Institute Genome Sequencing Center for Infectious Disease"/>
            <person name="Wu L."/>
            <person name="Ma J."/>
        </authorList>
    </citation>
    <scope>NUCLEOTIDE SEQUENCE [LARGE SCALE GENOMIC DNA]</scope>
    <source>
        <strain evidence="3">JCM 9687</strain>
    </source>
</reference>
<keyword evidence="3" id="KW-1185">Reference proteome</keyword>
<dbReference type="EMBL" id="BAAAYK010000043">
    <property type="protein sequence ID" value="GAA3366617.1"/>
    <property type="molecule type" value="Genomic_DNA"/>
</dbReference>